<keyword evidence="16" id="KW-1185">Reference proteome</keyword>
<comment type="cofactor">
    <cofactor evidence="2 13">
        <name>Zn(2+)</name>
        <dbReference type="ChEBI" id="CHEBI:29105"/>
    </cofactor>
</comment>
<evidence type="ECO:0000256" key="12">
    <source>
        <dbReference type="ARBA" id="ARBA00023251"/>
    </source>
</evidence>
<evidence type="ECO:0000259" key="14">
    <source>
        <dbReference type="SMART" id="SM00849"/>
    </source>
</evidence>
<feature type="domain" description="Metallo-beta-lactamase" evidence="14">
    <location>
        <begin position="50"/>
        <end position="224"/>
    </location>
</feature>
<proteinExistence type="inferred from homology"/>
<dbReference type="GO" id="GO:0008270">
    <property type="term" value="F:zinc ion binding"/>
    <property type="evidence" value="ECO:0007669"/>
    <property type="project" value="InterPro"/>
</dbReference>
<dbReference type="InterPro" id="IPR001018">
    <property type="entry name" value="Beta-lactamase_class-B_CS"/>
</dbReference>
<keyword evidence="10 13" id="KW-0378">Hydrolase</keyword>
<dbReference type="InterPro" id="IPR036866">
    <property type="entry name" value="RibonucZ/Hydroxyglut_hydro"/>
</dbReference>
<evidence type="ECO:0000313" key="15">
    <source>
        <dbReference type="EMBL" id="MBD2701325.1"/>
    </source>
</evidence>
<evidence type="ECO:0000256" key="8">
    <source>
        <dbReference type="ARBA" id="ARBA00022729"/>
    </source>
</evidence>
<name>A0A927ASI3_9BACT</name>
<dbReference type="GO" id="GO:0008800">
    <property type="term" value="F:beta-lactamase activity"/>
    <property type="evidence" value="ECO:0007669"/>
    <property type="project" value="UniProtKB-UniRule"/>
</dbReference>
<dbReference type="SUPFAM" id="SSF56281">
    <property type="entry name" value="Metallo-hydrolase/oxidoreductase"/>
    <property type="match status" value="1"/>
</dbReference>
<evidence type="ECO:0000256" key="2">
    <source>
        <dbReference type="ARBA" id="ARBA00001947"/>
    </source>
</evidence>
<dbReference type="RefSeq" id="WP_190887185.1">
    <property type="nucleotide sequence ID" value="NZ_JACWZY010000008.1"/>
</dbReference>
<dbReference type="PROSITE" id="PS00743">
    <property type="entry name" value="BETA_LACTAMASE_B_1"/>
    <property type="match status" value="1"/>
</dbReference>
<keyword evidence="12 13" id="KW-0046">Antibiotic resistance</keyword>
<dbReference type="Gene3D" id="3.60.15.10">
    <property type="entry name" value="Ribonuclease Z/Hydroxyacylglutathione hydrolase-like"/>
    <property type="match status" value="1"/>
</dbReference>
<evidence type="ECO:0000256" key="3">
    <source>
        <dbReference type="ARBA" id="ARBA00004418"/>
    </source>
</evidence>
<dbReference type="SMART" id="SM00849">
    <property type="entry name" value="Lactamase_B"/>
    <property type="match status" value="1"/>
</dbReference>
<dbReference type="NCBIfam" id="NF033088">
    <property type="entry name" value="bla_subclass_B1"/>
    <property type="match status" value="1"/>
</dbReference>
<dbReference type="AlphaFoldDB" id="A0A927ASI3"/>
<keyword evidence="11 13" id="KW-0862">Zinc</keyword>
<dbReference type="PANTHER" id="PTHR42951:SF4">
    <property type="entry name" value="ACYL-COENZYME A THIOESTERASE MBLAC2"/>
    <property type="match status" value="1"/>
</dbReference>
<comment type="caution">
    <text evidence="15">The sequence shown here is derived from an EMBL/GenBank/DDBJ whole genome shotgun (WGS) entry which is preliminary data.</text>
</comment>
<comment type="catalytic activity">
    <reaction evidence="1 13">
        <text>a beta-lactam + H2O = a substituted beta-amino acid</text>
        <dbReference type="Rhea" id="RHEA:20401"/>
        <dbReference type="ChEBI" id="CHEBI:15377"/>
        <dbReference type="ChEBI" id="CHEBI:35627"/>
        <dbReference type="ChEBI" id="CHEBI:140347"/>
        <dbReference type="EC" id="3.5.2.6"/>
    </reaction>
</comment>
<dbReference type="Pfam" id="PF00753">
    <property type="entry name" value="Lactamase_B"/>
    <property type="match status" value="1"/>
</dbReference>
<evidence type="ECO:0000256" key="4">
    <source>
        <dbReference type="ARBA" id="ARBA00005250"/>
    </source>
</evidence>
<accession>A0A927ASI3</accession>
<dbReference type="GO" id="GO:0017001">
    <property type="term" value="P:antibiotic catabolic process"/>
    <property type="evidence" value="ECO:0007669"/>
    <property type="project" value="InterPro"/>
</dbReference>
<dbReference type="EMBL" id="JACWZY010000008">
    <property type="protein sequence ID" value="MBD2701325.1"/>
    <property type="molecule type" value="Genomic_DNA"/>
</dbReference>
<keyword evidence="9" id="KW-0574">Periplasm</keyword>
<evidence type="ECO:0000256" key="1">
    <source>
        <dbReference type="ARBA" id="ARBA00001526"/>
    </source>
</evidence>
<dbReference type="GO" id="GO:0042597">
    <property type="term" value="C:periplasmic space"/>
    <property type="evidence" value="ECO:0007669"/>
    <property type="project" value="UniProtKB-SubCell"/>
</dbReference>
<dbReference type="EC" id="3.5.2.6" evidence="6 13"/>
<sequence>MRSFLTVLTVFLLRYGQAQSVSVPKLLVTPLNDRVYVHTTYGIYNNSAVPSNGLIIKTNEGIVLVDSGWDSDTSTDNTRQILKWVADSLHQPVRLCIVTHAHDDRVGGIRALQKAGVRVVSTKLTAQNAVKRGYPSPESILPNDTTFTIGNEPIRPYFPGAGHTDDNIVVWLPNQKILYGGCLIKSVAVFGMGNLADANLKAWPESMRNVIKQFRTAQVVVPGHEGWSDAKALEHTLQLVTKYNASKK</sequence>
<dbReference type="NCBIfam" id="NF012229">
    <property type="entry name" value="bla_class_B_core"/>
    <property type="match status" value="1"/>
</dbReference>
<dbReference type="InterPro" id="IPR047917">
    <property type="entry name" value="BcII-like_MBL-B1"/>
</dbReference>
<dbReference type="InterPro" id="IPR050855">
    <property type="entry name" value="NDM-1-like"/>
</dbReference>
<organism evidence="15 16">
    <name type="scientific">Spirosoma profusum</name>
    <dbReference type="NCBI Taxonomy" id="2771354"/>
    <lineage>
        <taxon>Bacteria</taxon>
        <taxon>Pseudomonadati</taxon>
        <taxon>Bacteroidota</taxon>
        <taxon>Cytophagia</taxon>
        <taxon>Cytophagales</taxon>
        <taxon>Cytophagaceae</taxon>
        <taxon>Spirosoma</taxon>
    </lineage>
</organism>
<dbReference type="PANTHER" id="PTHR42951">
    <property type="entry name" value="METALLO-BETA-LACTAMASE DOMAIN-CONTAINING"/>
    <property type="match status" value="1"/>
</dbReference>
<evidence type="ECO:0000256" key="13">
    <source>
        <dbReference type="RuleBase" id="RU361140"/>
    </source>
</evidence>
<evidence type="ECO:0000313" key="16">
    <source>
        <dbReference type="Proteomes" id="UP000598820"/>
    </source>
</evidence>
<evidence type="ECO:0000256" key="10">
    <source>
        <dbReference type="ARBA" id="ARBA00022801"/>
    </source>
</evidence>
<dbReference type="InterPro" id="IPR001279">
    <property type="entry name" value="Metallo-B-lactamas"/>
</dbReference>
<keyword evidence="8" id="KW-0732">Signal</keyword>
<dbReference type="InterPro" id="IPR058199">
    <property type="entry name" value="BlaB//VIM/IMP-1"/>
</dbReference>
<dbReference type="Proteomes" id="UP000598820">
    <property type="component" value="Unassembled WGS sequence"/>
</dbReference>
<keyword evidence="7 13" id="KW-0479">Metal-binding</keyword>
<dbReference type="CDD" id="cd16304">
    <property type="entry name" value="BcII-like_MBL-B1"/>
    <property type="match status" value="1"/>
</dbReference>
<dbReference type="PROSITE" id="PS00744">
    <property type="entry name" value="BETA_LACTAMASE_B_2"/>
    <property type="match status" value="1"/>
</dbReference>
<comment type="subunit">
    <text evidence="5">Monomer.</text>
</comment>
<evidence type="ECO:0000256" key="11">
    <source>
        <dbReference type="ARBA" id="ARBA00022833"/>
    </source>
</evidence>
<comment type="similarity">
    <text evidence="4 13">Belongs to the metallo-beta-lactamase superfamily. Class-B beta-lactamase family.</text>
</comment>
<reference evidence="15" key="1">
    <citation type="submission" date="2020-09" db="EMBL/GenBank/DDBJ databases">
        <authorList>
            <person name="Kim M.K."/>
        </authorList>
    </citation>
    <scope>NUCLEOTIDE SEQUENCE</scope>
    <source>
        <strain evidence="15">BT702</strain>
    </source>
</reference>
<comment type="subcellular location">
    <subcellularLocation>
        <location evidence="3">Periplasm</location>
    </subcellularLocation>
</comment>
<evidence type="ECO:0000256" key="7">
    <source>
        <dbReference type="ARBA" id="ARBA00022723"/>
    </source>
</evidence>
<evidence type="ECO:0000256" key="9">
    <source>
        <dbReference type="ARBA" id="ARBA00022764"/>
    </source>
</evidence>
<evidence type="ECO:0000256" key="5">
    <source>
        <dbReference type="ARBA" id="ARBA00011245"/>
    </source>
</evidence>
<gene>
    <name evidence="15" type="primary">bla</name>
    <name evidence="15" type="ORF">IC229_11800</name>
</gene>
<protein>
    <recommendedName>
        <fullName evidence="6 13">Beta-lactamase</fullName>
        <ecNumber evidence="6 13">3.5.2.6</ecNumber>
    </recommendedName>
</protein>
<evidence type="ECO:0000256" key="6">
    <source>
        <dbReference type="ARBA" id="ARBA00012865"/>
    </source>
</evidence>
<dbReference type="GO" id="GO:0046677">
    <property type="term" value="P:response to antibiotic"/>
    <property type="evidence" value="ECO:0007669"/>
    <property type="project" value="UniProtKB-UniRule"/>
</dbReference>